<sequence>MEAAVSLCGSGSGLPAPQCRVVTAEELAEDTRRFAAFQWAIGIGEAQQILSRPEEEPAAAVVSPLGVRLEVKDVGLVAAALDVCVVKEAKGRAFVPFHTGLTMLDEAVCVVDLCLDCSTVSAVTMRRIFVLACLCNLVKEAPIPVFLTDLSTSAVKASVCRGPRGVPLIVYERLSLDAFARELQLAMASKAVAEALKRLKLGWILPLGRCRMPFESRHQGQQSEGKSDSPTAAKLKLEEGAAANAGAAVSAAAEDSTSEEETIRAKMMRMTEKASEQQLELAGRLSERKARN</sequence>
<name>A0A1D3CVF1_9EIME</name>
<accession>A0A1D3CVF1</accession>
<dbReference type="VEuPathDB" id="ToxoDB:cyc_05347"/>
<feature type="region of interest" description="Disordered" evidence="1">
    <location>
        <begin position="246"/>
        <end position="292"/>
    </location>
</feature>
<proteinExistence type="predicted"/>
<organism evidence="2 3">
    <name type="scientific">Cyclospora cayetanensis</name>
    <dbReference type="NCBI Taxonomy" id="88456"/>
    <lineage>
        <taxon>Eukaryota</taxon>
        <taxon>Sar</taxon>
        <taxon>Alveolata</taxon>
        <taxon>Apicomplexa</taxon>
        <taxon>Conoidasida</taxon>
        <taxon>Coccidia</taxon>
        <taxon>Eucoccidiorida</taxon>
        <taxon>Eimeriorina</taxon>
        <taxon>Eimeriidae</taxon>
        <taxon>Cyclospora</taxon>
    </lineage>
</organism>
<gene>
    <name evidence="2" type="ORF">cyc_05347</name>
</gene>
<evidence type="ECO:0000313" key="2">
    <source>
        <dbReference type="EMBL" id="OEH75186.1"/>
    </source>
</evidence>
<feature type="compositionally biased region" description="Basic and acidic residues" evidence="1">
    <location>
        <begin position="261"/>
        <end position="275"/>
    </location>
</feature>
<dbReference type="EMBL" id="JROU02001803">
    <property type="protein sequence ID" value="OEH75186.1"/>
    <property type="molecule type" value="Genomic_DNA"/>
</dbReference>
<evidence type="ECO:0000313" key="3">
    <source>
        <dbReference type="Proteomes" id="UP000095192"/>
    </source>
</evidence>
<comment type="caution">
    <text evidence="2">The sequence shown here is derived from an EMBL/GenBank/DDBJ whole genome shotgun (WGS) entry which is preliminary data.</text>
</comment>
<dbReference type="InParanoid" id="A0A1D3CVF1"/>
<reference evidence="2 3" key="1">
    <citation type="journal article" date="2016" name="BMC Genomics">
        <title>Comparative genomics reveals Cyclospora cayetanensis possesses coccidia-like metabolism and invasion components but unique surface antigens.</title>
        <authorList>
            <person name="Liu S."/>
            <person name="Wang L."/>
            <person name="Zheng H."/>
            <person name="Xu Z."/>
            <person name="Roellig D.M."/>
            <person name="Li N."/>
            <person name="Frace M.A."/>
            <person name="Tang K."/>
            <person name="Arrowood M.J."/>
            <person name="Moss D.M."/>
            <person name="Zhang L."/>
            <person name="Feng Y."/>
            <person name="Xiao L."/>
        </authorList>
    </citation>
    <scope>NUCLEOTIDE SEQUENCE [LARGE SCALE GENOMIC DNA]</scope>
    <source>
        <strain evidence="2 3">CHN_HEN01</strain>
    </source>
</reference>
<protein>
    <submittedName>
        <fullName evidence="2">Uncharacterized protein</fullName>
    </submittedName>
</protein>
<dbReference type="Proteomes" id="UP000095192">
    <property type="component" value="Unassembled WGS sequence"/>
</dbReference>
<feature type="compositionally biased region" description="Low complexity" evidence="1">
    <location>
        <begin position="246"/>
        <end position="255"/>
    </location>
</feature>
<dbReference type="AlphaFoldDB" id="A0A1D3CVF1"/>
<evidence type="ECO:0000256" key="1">
    <source>
        <dbReference type="SAM" id="MobiDB-lite"/>
    </source>
</evidence>
<keyword evidence="3" id="KW-1185">Reference proteome</keyword>